<sequence>MTAHQKARPRLYDELNSSHLCVHGASNQALAIAYVQVNASEAFMSSVSNPFSLAEMPARVTRHRQPKDVEGVLSKVAELPRRSGTSGVGFDGIGVTVLSFENRGGPVDVLEAAPAPRSGDAFYYEGMIVRMAHEYDSRFHSL</sequence>
<evidence type="ECO:0000313" key="1">
    <source>
        <dbReference type="EMBL" id="KJL33105.1"/>
    </source>
</evidence>
<dbReference type="AlphaFoldDB" id="A0A0F0LLE9"/>
<dbReference type="Proteomes" id="UP000033640">
    <property type="component" value="Unassembled WGS sequence"/>
</dbReference>
<name>A0A0F0LLE9_9MICO</name>
<gene>
    <name evidence="1" type="ORF">RS83_00153</name>
</gene>
<dbReference type="PATRIC" id="fig|82380.11.peg.158"/>
<protein>
    <submittedName>
        <fullName evidence="1">Uncharacterized protein</fullName>
    </submittedName>
</protein>
<proteinExistence type="predicted"/>
<organism evidence="1 2">
    <name type="scientific">Microbacterium oxydans</name>
    <dbReference type="NCBI Taxonomy" id="82380"/>
    <lineage>
        <taxon>Bacteria</taxon>
        <taxon>Bacillati</taxon>
        <taxon>Actinomycetota</taxon>
        <taxon>Actinomycetes</taxon>
        <taxon>Micrococcales</taxon>
        <taxon>Microbacteriaceae</taxon>
        <taxon>Microbacterium</taxon>
    </lineage>
</organism>
<accession>A0A0F0LLE9</accession>
<dbReference type="EMBL" id="JYIW01000012">
    <property type="protein sequence ID" value="KJL33105.1"/>
    <property type="molecule type" value="Genomic_DNA"/>
</dbReference>
<reference evidence="1 2" key="1">
    <citation type="submission" date="2015-02" db="EMBL/GenBank/DDBJ databases">
        <title>Draft genome sequences of ten Microbacterium spp. with emphasis on heavy metal contaminated environments.</title>
        <authorList>
            <person name="Corretto E."/>
        </authorList>
    </citation>
    <scope>NUCLEOTIDE SEQUENCE [LARGE SCALE GENOMIC DNA]</scope>
    <source>
        <strain evidence="1 2">BEL4b</strain>
    </source>
</reference>
<evidence type="ECO:0000313" key="2">
    <source>
        <dbReference type="Proteomes" id="UP000033640"/>
    </source>
</evidence>
<comment type="caution">
    <text evidence="1">The sequence shown here is derived from an EMBL/GenBank/DDBJ whole genome shotgun (WGS) entry which is preliminary data.</text>
</comment>